<organism evidence="1 2">
    <name type="scientific">Citrullus colocynthis</name>
    <name type="common">colocynth</name>
    <dbReference type="NCBI Taxonomy" id="252529"/>
    <lineage>
        <taxon>Eukaryota</taxon>
        <taxon>Viridiplantae</taxon>
        <taxon>Streptophyta</taxon>
        <taxon>Embryophyta</taxon>
        <taxon>Tracheophyta</taxon>
        <taxon>Spermatophyta</taxon>
        <taxon>Magnoliopsida</taxon>
        <taxon>eudicotyledons</taxon>
        <taxon>Gunneridae</taxon>
        <taxon>Pentapetalae</taxon>
        <taxon>rosids</taxon>
        <taxon>fabids</taxon>
        <taxon>Cucurbitales</taxon>
        <taxon>Cucurbitaceae</taxon>
        <taxon>Benincaseae</taxon>
        <taxon>Citrullus</taxon>
    </lineage>
</organism>
<sequence>MMFGLLIEFDVVGAYPLISLTRFPRFSSLSHTILETLPTFLGPRFSLSYLQRSEKYQRIHSTVFFFFNIYISLLLAL</sequence>
<gene>
    <name evidence="1" type="ORF">CITCOLO1_LOCUS937</name>
</gene>
<name>A0ABP0XPL3_9ROSI</name>
<keyword evidence="2" id="KW-1185">Reference proteome</keyword>
<evidence type="ECO:0000313" key="1">
    <source>
        <dbReference type="EMBL" id="CAK9309371.1"/>
    </source>
</evidence>
<reference evidence="1 2" key="1">
    <citation type="submission" date="2024-03" db="EMBL/GenBank/DDBJ databases">
        <authorList>
            <person name="Gkanogiannis A."/>
            <person name="Becerra Lopez-Lavalle L."/>
        </authorList>
    </citation>
    <scope>NUCLEOTIDE SEQUENCE [LARGE SCALE GENOMIC DNA]</scope>
</reference>
<protein>
    <submittedName>
        <fullName evidence="1">Uncharacterized protein</fullName>
    </submittedName>
</protein>
<dbReference type="Proteomes" id="UP001642487">
    <property type="component" value="Chromosome 1"/>
</dbReference>
<accession>A0ABP0XPL3</accession>
<proteinExistence type="predicted"/>
<dbReference type="EMBL" id="OZ021735">
    <property type="protein sequence ID" value="CAK9309371.1"/>
    <property type="molecule type" value="Genomic_DNA"/>
</dbReference>
<evidence type="ECO:0000313" key="2">
    <source>
        <dbReference type="Proteomes" id="UP001642487"/>
    </source>
</evidence>